<dbReference type="GO" id="GO:0003988">
    <property type="term" value="F:acetyl-CoA C-acyltransferase activity"/>
    <property type="evidence" value="ECO:0007669"/>
    <property type="project" value="UniProtKB-EC"/>
</dbReference>
<dbReference type="EMBL" id="VCKZ01000048">
    <property type="protein sequence ID" value="TMR40635.1"/>
    <property type="molecule type" value="Genomic_DNA"/>
</dbReference>
<dbReference type="PANTHER" id="PTHR43365">
    <property type="entry name" value="BLR7806 PROTEIN"/>
    <property type="match status" value="1"/>
</dbReference>
<organism evidence="8 9">
    <name type="scientific">Actinomadura geliboluensis</name>
    <dbReference type="NCBI Taxonomy" id="882440"/>
    <lineage>
        <taxon>Bacteria</taxon>
        <taxon>Bacillati</taxon>
        <taxon>Actinomycetota</taxon>
        <taxon>Actinomycetes</taxon>
        <taxon>Streptosporangiales</taxon>
        <taxon>Thermomonosporaceae</taxon>
        <taxon>Actinomadura</taxon>
    </lineage>
</organism>
<dbReference type="Proteomes" id="UP000305238">
    <property type="component" value="Unassembled WGS sequence"/>
</dbReference>
<keyword evidence="3 5" id="KW-0012">Acyltransferase</keyword>
<keyword evidence="2 5" id="KW-0808">Transferase</keyword>
<dbReference type="InterPro" id="IPR020613">
    <property type="entry name" value="Thiolase_CS"/>
</dbReference>
<feature type="active site" description="Proton acceptor" evidence="4">
    <location>
        <position position="356"/>
    </location>
</feature>
<reference evidence="8 9" key="1">
    <citation type="submission" date="2019-05" db="EMBL/GenBank/DDBJ databases">
        <title>Draft genome sequence of Actinomadura geliboluensis A8036.</title>
        <authorList>
            <person name="Saricaoglu S."/>
            <person name="Isik K."/>
        </authorList>
    </citation>
    <scope>NUCLEOTIDE SEQUENCE [LARGE SCALE GENOMIC DNA]</scope>
    <source>
        <strain evidence="8 9">A8036</strain>
    </source>
</reference>
<dbReference type="InterPro" id="IPR020617">
    <property type="entry name" value="Thiolase_C"/>
</dbReference>
<dbReference type="Gene3D" id="3.40.47.10">
    <property type="match status" value="2"/>
</dbReference>
<name>A0A5S4H5X9_9ACTN</name>
<feature type="domain" description="Thiolase C-terminal" evidence="7">
    <location>
        <begin position="279"/>
        <end position="399"/>
    </location>
</feature>
<evidence type="ECO:0000256" key="1">
    <source>
        <dbReference type="ARBA" id="ARBA00010982"/>
    </source>
</evidence>
<evidence type="ECO:0000256" key="4">
    <source>
        <dbReference type="PIRSR" id="PIRSR000429-1"/>
    </source>
</evidence>
<dbReference type="OrthoDB" id="9764638at2"/>
<accession>A0A5S4H5X9</accession>
<sequence>MRQKPLTRGDALTDAVIVAAVRTPIGRGRKGGALAGVHPVDLLARSIEGVLEETGVPPEMIDDVIAGCVTQAGPQGANVARTAALAAGLPESVPGVTVDRQCGSSQQAVAFAAQGVISGAYDVVIACGVESMSQVPIFSDTPPDADPYGRAFAGRYPDGMVNQGVSAELIAARWNLTRAELDEFALASHAKAAAAWDAGAFEKEVLPCPELAADEGVRRDTSAERLAALPAAFHSAAMAARFPQLGWSVTAGNSSQISDGSAALLITSSDTAARLGLIPLARVHTAVAVGDDPLYKLTAPIPATRAVLAKAGLGLSDIDLFEVSEAFASVVLAWARETGADMDRVNVHGGGISLGHPLGASGARLMTTLVHGLVHRGGRYGLQVMCEAGGVSNATIVERIA</sequence>
<evidence type="ECO:0000256" key="3">
    <source>
        <dbReference type="ARBA" id="ARBA00023315"/>
    </source>
</evidence>
<protein>
    <submittedName>
        <fullName evidence="8">Acetyl-CoA C-acyltransferase</fullName>
        <ecNumber evidence="8">2.3.1.16</ecNumber>
    </submittedName>
</protein>
<evidence type="ECO:0000256" key="2">
    <source>
        <dbReference type="ARBA" id="ARBA00022679"/>
    </source>
</evidence>
<dbReference type="Pfam" id="PF00108">
    <property type="entry name" value="Thiolase_N"/>
    <property type="match status" value="1"/>
</dbReference>
<dbReference type="InterPro" id="IPR002155">
    <property type="entry name" value="Thiolase"/>
</dbReference>
<dbReference type="CDD" id="cd00751">
    <property type="entry name" value="thiolase"/>
    <property type="match status" value="1"/>
</dbReference>
<dbReference type="InterPro" id="IPR016039">
    <property type="entry name" value="Thiolase-like"/>
</dbReference>
<evidence type="ECO:0000256" key="5">
    <source>
        <dbReference type="RuleBase" id="RU003557"/>
    </source>
</evidence>
<dbReference type="PANTHER" id="PTHR43365:SF1">
    <property type="entry name" value="ACETYL-COA C-ACYLTRANSFERASE"/>
    <property type="match status" value="1"/>
</dbReference>
<gene>
    <name evidence="8" type="ORF">ETD96_09780</name>
</gene>
<feature type="active site" description="Proton acceptor" evidence="4">
    <location>
        <position position="386"/>
    </location>
</feature>
<dbReference type="AlphaFoldDB" id="A0A5S4H5X9"/>
<evidence type="ECO:0000259" key="7">
    <source>
        <dbReference type="Pfam" id="PF02803"/>
    </source>
</evidence>
<dbReference type="NCBIfam" id="TIGR01930">
    <property type="entry name" value="AcCoA-C-Actrans"/>
    <property type="match status" value="1"/>
</dbReference>
<dbReference type="InterPro" id="IPR020616">
    <property type="entry name" value="Thiolase_N"/>
</dbReference>
<feature type="domain" description="Thiolase N-terminal" evidence="6">
    <location>
        <begin position="16"/>
        <end position="269"/>
    </location>
</feature>
<proteinExistence type="inferred from homology"/>
<evidence type="ECO:0000259" key="6">
    <source>
        <dbReference type="Pfam" id="PF00108"/>
    </source>
</evidence>
<dbReference type="PROSITE" id="PS00737">
    <property type="entry name" value="THIOLASE_2"/>
    <property type="match status" value="1"/>
</dbReference>
<dbReference type="Pfam" id="PF02803">
    <property type="entry name" value="Thiolase_C"/>
    <property type="match status" value="1"/>
</dbReference>
<dbReference type="PIRSF" id="PIRSF000429">
    <property type="entry name" value="Ac-CoA_Ac_transf"/>
    <property type="match status" value="1"/>
</dbReference>
<feature type="active site" description="Acyl-thioester intermediate" evidence="4">
    <location>
        <position position="102"/>
    </location>
</feature>
<dbReference type="EC" id="2.3.1.16" evidence="8"/>
<evidence type="ECO:0000313" key="8">
    <source>
        <dbReference type="EMBL" id="TMR40635.1"/>
    </source>
</evidence>
<evidence type="ECO:0000313" key="9">
    <source>
        <dbReference type="Proteomes" id="UP000305238"/>
    </source>
</evidence>
<keyword evidence="9" id="KW-1185">Reference proteome</keyword>
<dbReference type="SUPFAM" id="SSF53901">
    <property type="entry name" value="Thiolase-like"/>
    <property type="match status" value="2"/>
</dbReference>
<comment type="caution">
    <text evidence="8">The sequence shown here is derived from an EMBL/GenBank/DDBJ whole genome shotgun (WGS) entry which is preliminary data.</text>
</comment>
<comment type="similarity">
    <text evidence="1 5">Belongs to the thiolase-like superfamily. Thiolase family.</text>
</comment>